<gene>
    <name evidence="1" type="ORF">AVDCRST_MAG23-1881</name>
</gene>
<proteinExistence type="predicted"/>
<dbReference type="AlphaFoldDB" id="A0A6J4U1P4"/>
<name>A0A6J4U1P4_9SPHN</name>
<organism evidence="1">
    <name type="scientific">uncultured Sphingosinicella sp</name>
    <dbReference type="NCBI Taxonomy" id="478748"/>
    <lineage>
        <taxon>Bacteria</taxon>
        <taxon>Pseudomonadati</taxon>
        <taxon>Pseudomonadota</taxon>
        <taxon>Alphaproteobacteria</taxon>
        <taxon>Sphingomonadales</taxon>
        <taxon>Sphingosinicellaceae</taxon>
        <taxon>Sphingosinicella</taxon>
        <taxon>environmental samples</taxon>
    </lineage>
</organism>
<accession>A0A6J4U1P4</accession>
<evidence type="ECO:0000313" key="1">
    <source>
        <dbReference type="EMBL" id="CAA9536032.1"/>
    </source>
</evidence>
<protein>
    <submittedName>
        <fullName evidence="1">Uncharacterized protein</fullName>
    </submittedName>
</protein>
<sequence length="120" mass="13186">MIRINLEQQRVDEIQAQIRAGRSFAPIAPALNDEPADELEAKLPGRLAEEIAYVQQLIESIGDELIVEPVILQHHAGALQKFDAANQILSHISSILSASDRVGAAERVGMKDLRSRLLRG</sequence>
<reference evidence="1" key="1">
    <citation type="submission" date="2020-02" db="EMBL/GenBank/DDBJ databases">
        <authorList>
            <person name="Meier V. D."/>
        </authorList>
    </citation>
    <scope>NUCLEOTIDE SEQUENCE</scope>
    <source>
        <strain evidence="1">AVDCRST_MAG23</strain>
    </source>
</reference>
<dbReference type="EMBL" id="CADCWD010000055">
    <property type="protein sequence ID" value="CAA9536032.1"/>
    <property type="molecule type" value="Genomic_DNA"/>
</dbReference>